<evidence type="ECO:0000313" key="2">
    <source>
        <dbReference type="WBParaSite" id="nRc.2.0.1.t01672-RA"/>
    </source>
</evidence>
<organism evidence="1 2">
    <name type="scientific">Romanomermis culicivorax</name>
    <name type="common">Nematode worm</name>
    <dbReference type="NCBI Taxonomy" id="13658"/>
    <lineage>
        <taxon>Eukaryota</taxon>
        <taxon>Metazoa</taxon>
        <taxon>Ecdysozoa</taxon>
        <taxon>Nematoda</taxon>
        <taxon>Enoplea</taxon>
        <taxon>Dorylaimia</taxon>
        <taxon>Mermithida</taxon>
        <taxon>Mermithoidea</taxon>
        <taxon>Mermithidae</taxon>
        <taxon>Romanomermis</taxon>
    </lineage>
</organism>
<sequence>MTPAGGGGSVHTGFTGGKKCLDRHRAAALSHSHLKSPQIVLSIERKAFLQLPSNPVTKTRSPGTAPGGGFRISTFCGVEAHKTMPCDSIPRIFCGFNGTWFTNPEMTVRGFSSPTSIVSTYKLSASGCFSALIIKPTRISKRLTSTTSVSFGTAGVFETLAGFSLFDRTADLASTTPL</sequence>
<dbReference type="AlphaFoldDB" id="A0A915HI40"/>
<protein>
    <submittedName>
        <fullName evidence="2">Uncharacterized protein</fullName>
    </submittedName>
</protein>
<dbReference type="WBParaSite" id="nRc.2.0.1.t01672-RA">
    <property type="protein sequence ID" value="nRc.2.0.1.t01672-RA"/>
    <property type="gene ID" value="nRc.2.0.1.g01672"/>
</dbReference>
<name>A0A915HI40_ROMCU</name>
<keyword evidence="1" id="KW-1185">Reference proteome</keyword>
<proteinExistence type="predicted"/>
<reference evidence="2" key="1">
    <citation type="submission" date="2022-11" db="UniProtKB">
        <authorList>
            <consortium name="WormBaseParasite"/>
        </authorList>
    </citation>
    <scope>IDENTIFICATION</scope>
</reference>
<dbReference type="Proteomes" id="UP000887565">
    <property type="component" value="Unplaced"/>
</dbReference>
<evidence type="ECO:0000313" key="1">
    <source>
        <dbReference type="Proteomes" id="UP000887565"/>
    </source>
</evidence>
<accession>A0A915HI40</accession>